<dbReference type="EMBL" id="JBDIMF010000006">
    <property type="protein sequence ID" value="MEN2787560.1"/>
    <property type="molecule type" value="Genomic_DNA"/>
</dbReference>
<comment type="caution">
    <text evidence="2">The sequence shown here is derived from an EMBL/GenBank/DDBJ whole genome shotgun (WGS) entry which is preliminary data.</text>
</comment>
<accession>A0ABU9XVI8</accession>
<gene>
    <name evidence="2" type="ORF">ABC969_14165</name>
</gene>
<sequence length="153" mass="16625">MSALPDERTPRHRAMSQGSNQGQGEGPKPAYTRSADELNRRIDVYAHGQTPNFSDQGEVLNSIPRRQIKAVLVRDAEPSAEVTALGNNDLPGADIVILIRGSTPQAPVIEWTFYRFPTRHGTLVAADLLARKIGVQRIDDTTEGRASVPALAS</sequence>
<protein>
    <submittedName>
        <fullName evidence="2">Uncharacterized protein</fullName>
    </submittedName>
</protein>
<evidence type="ECO:0000313" key="3">
    <source>
        <dbReference type="Proteomes" id="UP001404104"/>
    </source>
</evidence>
<name>A0ABU9XVI8_9SPHN</name>
<proteinExistence type="predicted"/>
<organism evidence="2 3">
    <name type="scientific">Sphingomonas qilianensis</name>
    <dbReference type="NCBI Taxonomy" id="1736690"/>
    <lineage>
        <taxon>Bacteria</taxon>
        <taxon>Pseudomonadati</taxon>
        <taxon>Pseudomonadota</taxon>
        <taxon>Alphaproteobacteria</taxon>
        <taxon>Sphingomonadales</taxon>
        <taxon>Sphingomonadaceae</taxon>
        <taxon>Sphingomonas</taxon>
    </lineage>
</organism>
<reference evidence="2 3" key="1">
    <citation type="submission" date="2024-05" db="EMBL/GenBank/DDBJ databases">
        <authorList>
            <person name="Liu Q."/>
            <person name="Xin Y.-H."/>
        </authorList>
    </citation>
    <scope>NUCLEOTIDE SEQUENCE [LARGE SCALE GENOMIC DNA]</scope>
    <source>
        <strain evidence="2 3">CGMCC 1.15349</strain>
    </source>
</reference>
<evidence type="ECO:0000256" key="1">
    <source>
        <dbReference type="SAM" id="MobiDB-lite"/>
    </source>
</evidence>
<evidence type="ECO:0000313" key="2">
    <source>
        <dbReference type="EMBL" id="MEN2787560.1"/>
    </source>
</evidence>
<feature type="region of interest" description="Disordered" evidence="1">
    <location>
        <begin position="1"/>
        <end position="33"/>
    </location>
</feature>
<dbReference type="Proteomes" id="UP001404104">
    <property type="component" value="Unassembled WGS sequence"/>
</dbReference>
<keyword evidence="3" id="KW-1185">Reference proteome</keyword>
<dbReference type="RefSeq" id="WP_345865768.1">
    <property type="nucleotide sequence ID" value="NZ_JBDIMF010000006.1"/>
</dbReference>